<proteinExistence type="predicted"/>
<protein>
    <submittedName>
        <fullName evidence="3">Uncharacterized protein</fullName>
    </submittedName>
</protein>
<gene>
    <name evidence="3" type="ORF">L249_0404</name>
</gene>
<dbReference type="Proteomes" id="UP000253664">
    <property type="component" value="Unassembled WGS sequence"/>
</dbReference>
<evidence type="ECO:0000256" key="2">
    <source>
        <dbReference type="SAM" id="MobiDB-lite"/>
    </source>
</evidence>
<dbReference type="STRING" id="1330021.A0A367LD76"/>
<feature type="compositionally biased region" description="Basic and acidic residues" evidence="2">
    <location>
        <begin position="549"/>
        <end position="561"/>
    </location>
</feature>
<feature type="coiled-coil region" evidence="1">
    <location>
        <begin position="303"/>
        <end position="330"/>
    </location>
</feature>
<feature type="region of interest" description="Disordered" evidence="2">
    <location>
        <begin position="197"/>
        <end position="227"/>
    </location>
</feature>
<evidence type="ECO:0000256" key="1">
    <source>
        <dbReference type="SAM" id="Coils"/>
    </source>
</evidence>
<dbReference type="OrthoDB" id="3553547at2759"/>
<organism evidence="3 4">
    <name type="scientific">Ophiocordyceps polyrhachis-furcata BCC 54312</name>
    <dbReference type="NCBI Taxonomy" id="1330021"/>
    <lineage>
        <taxon>Eukaryota</taxon>
        <taxon>Fungi</taxon>
        <taxon>Dikarya</taxon>
        <taxon>Ascomycota</taxon>
        <taxon>Pezizomycotina</taxon>
        <taxon>Sordariomycetes</taxon>
        <taxon>Hypocreomycetidae</taxon>
        <taxon>Hypocreales</taxon>
        <taxon>Ophiocordycipitaceae</taxon>
        <taxon>Ophiocordyceps</taxon>
    </lineage>
</organism>
<comment type="caution">
    <text evidence="3">The sequence shown here is derived from an EMBL/GenBank/DDBJ whole genome shotgun (WGS) entry which is preliminary data.</text>
</comment>
<feature type="compositionally biased region" description="Acidic residues" evidence="2">
    <location>
        <begin position="505"/>
        <end position="524"/>
    </location>
</feature>
<keyword evidence="4" id="KW-1185">Reference proteome</keyword>
<sequence>MTNNSVSASSTTLSLSRPICSSESSSSSSSIEDPIAYRNARLFPPQFPAQSAPPPRSRTLATSRITTWNRDHSSDVSCGSSSQLQMLWQQLKQRRDKLGQTKRCMAKKRQELRCLRRQKDEADNALMSILRPMLVSQRGLLQTSAQTLDSRMTVMQDLRDDYRCLESEYEALELTMDEEEKELNRLETRFFTLLGAGHGRKTTSGRPTAGSDAGSEHSTSPSKHQKLPYELTGISAHKDVEDVHPLYSRLTSTMGDLENARDDYQELLYLADQYRHEPDLGTSTGKKAMADAQDFLAEFPAEEARLKTQVSTLEAQVDQLKAECEAKKVMRKHMSVGMAYALGPRDEKFQDIELDDVASILARRPQSLAHASFPELLSQPDHVLASPHPLTALQAFRAATRLPDHHPDKREWQRLTAKEYAIESLMRGDDQGAAAATGDLVSRWLLQQLRQSALAVSLLHSTFVSSRSLRIRDTWRWQRDVLYYWWRDDTVRPTRHRHRDRGGGDDGDDDDDDDGDDDDDDDDALSAVGSSNSSRLGTPLMTRAASDGVLDRRERRPRDSDGAVTTDC</sequence>
<evidence type="ECO:0000313" key="4">
    <source>
        <dbReference type="Proteomes" id="UP000253664"/>
    </source>
</evidence>
<feature type="coiled-coil region" evidence="1">
    <location>
        <begin position="155"/>
        <end position="189"/>
    </location>
</feature>
<keyword evidence="1" id="KW-0175">Coiled coil</keyword>
<feature type="region of interest" description="Disordered" evidence="2">
    <location>
        <begin position="494"/>
        <end position="568"/>
    </location>
</feature>
<accession>A0A367LD76</accession>
<evidence type="ECO:0000313" key="3">
    <source>
        <dbReference type="EMBL" id="RCI12367.1"/>
    </source>
</evidence>
<dbReference type="EMBL" id="LKCN02000007">
    <property type="protein sequence ID" value="RCI12367.1"/>
    <property type="molecule type" value="Genomic_DNA"/>
</dbReference>
<dbReference type="AlphaFoldDB" id="A0A367LD76"/>
<name>A0A367LD76_9HYPO</name>
<reference evidence="3 4" key="1">
    <citation type="journal article" date="2015" name="BMC Genomics">
        <title>Insights from the genome of Ophiocordyceps polyrhachis-furcata to pathogenicity and host specificity in insect fungi.</title>
        <authorList>
            <person name="Wichadakul D."/>
            <person name="Kobmoo N."/>
            <person name="Ingsriswang S."/>
            <person name="Tangphatsornruang S."/>
            <person name="Chantasingh D."/>
            <person name="Luangsa-ard J.J."/>
            <person name="Eurwilaichitr L."/>
        </authorList>
    </citation>
    <scope>NUCLEOTIDE SEQUENCE [LARGE SCALE GENOMIC DNA]</scope>
    <source>
        <strain evidence="3 4">BCC 54312</strain>
    </source>
</reference>